<dbReference type="AlphaFoldDB" id="A0A161VF58"/>
<feature type="region of interest" description="Disordered" evidence="1">
    <location>
        <begin position="771"/>
        <end position="875"/>
    </location>
</feature>
<reference evidence="2 3" key="1">
    <citation type="submission" date="2015-06" db="EMBL/GenBank/DDBJ databases">
        <title>Survival trade-offs in plant roots during colonization by closely related pathogenic and mutualistic fungi.</title>
        <authorList>
            <person name="Hacquard S."/>
            <person name="Kracher B."/>
            <person name="Hiruma K."/>
            <person name="Weinman A."/>
            <person name="Muench P."/>
            <person name="Garrido Oter R."/>
            <person name="Ver Loren van Themaat E."/>
            <person name="Dallerey J.-F."/>
            <person name="Damm U."/>
            <person name="Henrissat B."/>
            <person name="Lespinet O."/>
            <person name="Thon M."/>
            <person name="Kemen E."/>
            <person name="McHardy A.C."/>
            <person name="Schulze-Lefert P."/>
            <person name="O'Connell R.J."/>
        </authorList>
    </citation>
    <scope>NUCLEOTIDE SEQUENCE [LARGE SCALE GENOMIC DNA]</scope>
    <source>
        <strain evidence="2 3">MAFF 238704</strain>
    </source>
</reference>
<feature type="compositionally biased region" description="Basic residues" evidence="1">
    <location>
        <begin position="713"/>
        <end position="730"/>
    </location>
</feature>
<feature type="region of interest" description="Disordered" evidence="1">
    <location>
        <begin position="691"/>
        <end position="751"/>
    </location>
</feature>
<feature type="compositionally biased region" description="Basic and acidic residues" evidence="1">
    <location>
        <begin position="833"/>
        <end position="846"/>
    </location>
</feature>
<feature type="compositionally biased region" description="Basic and acidic residues" evidence="1">
    <location>
        <begin position="739"/>
        <end position="751"/>
    </location>
</feature>
<dbReference type="Proteomes" id="UP000076584">
    <property type="component" value="Unassembled WGS sequence"/>
</dbReference>
<gene>
    <name evidence="2" type="ORF">CI238_00524</name>
</gene>
<evidence type="ECO:0000256" key="1">
    <source>
        <dbReference type="SAM" id="MobiDB-lite"/>
    </source>
</evidence>
<feature type="compositionally biased region" description="Basic and acidic residues" evidence="1">
    <location>
        <begin position="797"/>
        <end position="806"/>
    </location>
</feature>
<dbReference type="PANTHER" id="PTHR40788">
    <property type="entry name" value="CLR5 DOMAIN-CONTAINING PROTEIN-RELATED"/>
    <property type="match status" value="1"/>
</dbReference>
<accession>A0A161VF58</accession>
<feature type="region of interest" description="Disordered" evidence="1">
    <location>
        <begin position="245"/>
        <end position="341"/>
    </location>
</feature>
<name>A0A161VF58_COLIC</name>
<dbReference type="EMBL" id="LFIW01002706">
    <property type="protein sequence ID" value="KZL64195.1"/>
    <property type="molecule type" value="Genomic_DNA"/>
</dbReference>
<evidence type="ECO:0000313" key="3">
    <source>
        <dbReference type="Proteomes" id="UP000076584"/>
    </source>
</evidence>
<dbReference type="STRING" id="1573173.A0A161VF58"/>
<feature type="region of interest" description="Disordered" evidence="1">
    <location>
        <begin position="1"/>
        <end position="22"/>
    </location>
</feature>
<feature type="compositionally biased region" description="Acidic residues" evidence="1">
    <location>
        <begin position="847"/>
        <end position="861"/>
    </location>
</feature>
<dbReference type="PANTHER" id="PTHR40788:SF1">
    <property type="entry name" value="IPA PROTEIN"/>
    <property type="match status" value="1"/>
</dbReference>
<sequence>MERPKQQDPGPKPAENQPFTCPYTSSEVRQAHCDLASSYQRYGPALEDYWRKLDHGRRVEAMSRMVGGGPVPQKDAFPVTLTYVFTPEWNEQDMADSKSDLLLVLLKHRSTATLTQQFLGGHSGGPGDRDFVKKLPLHRNPQTGFFILFKDDHTYGDKHRSIDCLDIITDPDLQSILCVNEPLGELVFLRQMSIMKLLHFFIFTALGDMGSSYVPSIWGKLRETPTQNPGLASCDLNCYRKQQTKLSQTSDSDRSIEQTSQLVVLPETKVSTGDATKGKTTSHSHNNSSTPLTDQPKMDLANDNNEQPAPSADLIGSDNNSKPEESQPTPDKGTLALPPRPVAISGTPTLTDFLVGAIYQEYMANTYRTNLKKDEMVLCDDVLNWWFTMPGGLADKDGNVLLSHAERTTTKHLSLCLFETMHVIDRDIMTWNSIRTLLYVLVSLGKGKKVAKKRARLLQDLANVCHKYYIDLQAFFRRTIQSGIARKYHRRLADTYDEFGAPVVVLKNHPSDFARSNPLMHYILHLSQPDISPIDAFNWAQKIRDYFKVYPERASHMSDGESSAFLSLMTFSAFLRDLQDYVPLPPVCAVKGQEFIIRANAIYAKLDRLKWELSVPEYAKFLCKAAKYPSLSDRADPGLSRRALEALDELVKARTGFFTTQLYRNVTRDCYGEAADVALSEIKVNGEAVTSAPTAVPSSVPDVTGEQTDQPVKKKRNRKKKKKKKKKKKNAPGSTVSQEHLDDEKEDDKEAQISELSIDETWEELMSIMGDDSSANRSRGRSDAALSDNTPSLDVDDGWRQTHSVEDQNLAPERSLAGEADDKSQGVDDDDESHNKEDRVWSHGDYDTDEPASDVEAEAEGDGVALPSPIPGQDRAEASKQVFKVSAKTAGVFAMLFDKSIHRGSVTWTSFIAAFAEIGFSVERRKGSAIAFIPPSGSPWNQIQFHEAHGGVTRVEGYRSRRIAYRLARAYGWDETTFEVA</sequence>
<evidence type="ECO:0000313" key="2">
    <source>
        <dbReference type="EMBL" id="KZL64195.1"/>
    </source>
</evidence>
<organism evidence="2 3">
    <name type="scientific">Colletotrichum incanum</name>
    <name type="common">Soybean anthracnose fungus</name>
    <dbReference type="NCBI Taxonomy" id="1573173"/>
    <lineage>
        <taxon>Eukaryota</taxon>
        <taxon>Fungi</taxon>
        <taxon>Dikarya</taxon>
        <taxon>Ascomycota</taxon>
        <taxon>Pezizomycotina</taxon>
        <taxon>Sordariomycetes</taxon>
        <taxon>Hypocreomycetidae</taxon>
        <taxon>Glomerellales</taxon>
        <taxon>Glomerellaceae</taxon>
        <taxon>Colletotrichum</taxon>
        <taxon>Colletotrichum spaethianum species complex</taxon>
    </lineage>
</organism>
<comment type="caution">
    <text evidence="2">The sequence shown here is derived from an EMBL/GenBank/DDBJ whole genome shotgun (WGS) entry which is preliminary data.</text>
</comment>
<proteinExistence type="predicted"/>
<protein>
    <submittedName>
        <fullName evidence="2">Ipa protein</fullName>
    </submittedName>
</protein>
<feature type="compositionally biased region" description="Low complexity" evidence="1">
    <location>
        <begin position="281"/>
        <end position="290"/>
    </location>
</feature>
<keyword evidence="3" id="KW-1185">Reference proteome</keyword>